<dbReference type="OrthoDB" id="9804026at2"/>
<dbReference type="PANTHER" id="PTHR43420:SF12">
    <property type="entry name" value="N-ACETYLTRANSFERASE DOMAIN-CONTAINING PROTEIN"/>
    <property type="match status" value="1"/>
</dbReference>
<feature type="domain" description="N-acetyltransferase" evidence="3">
    <location>
        <begin position="1"/>
        <end position="137"/>
    </location>
</feature>
<dbReference type="Pfam" id="PF00583">
    <property type="entry name" value="Acetyltransf_1"/>
    <property type="match status" value="1"/>
</dbReference>
<dbReference type="InterPro" id="IPR016181">
    <property type="entry name" value="Acyl_CoA_acyltransferase"/>
</dbReference>
<sequence>MTPDDLAATHELAFTTDRPWSAAEFTALLAHRGAVLCGTPASFVLGRVIMDEAEILTVATAPDQRRKGLAYKAVTGFCDQAQQDGAATVFLEVAADNAAAIALYTALGFAKVGQRRAYYDRANGPAVDALVLRRTLIPLTSA</sequence>
<proteinExistence type="predicted"/>
<protein>
    <submittedName>
        <fullName evidence="4">Ribosomal-protein-alanine N-acetyltransferase</fullName>
    </submittedName>
</protein>
<dbReference type="Gene3D" id="3.40.630.30">
    <property type="match status" value="1"/>
</dbReference>
<accession>A0A1I4G436</accession>
<evidence type="ECO:0000259" key="3">
    <source>
        <dbReference type="PROSITE" id="PS51186"/>
    </source>
</evidence>
<keyword evidence="2" id="KW-0012">Acyltransferase</keyword>
<dbReference type="CDD" id="cd04301">
    <property type="entry name" value="NAT_SF"/>
    <property type="match status" value="1"/>
</dbReference>
<keyword evidence="5" id="KW-1185">Reference proteome</keyword>
<dbReference type="Proteomes" id="UP000199550">
    <property type="component" value="Unassembled WGS sequence"/>
</dbReference>
<dbReference type="InterPro" id="IPR000182">
    <property type="entry name" value="GNAT_dom"/>
</dbReference>
<dbReference type="PROSITE" id="PS51186">
    <property type="entry name" value="GNAT"/>
    <property type="match status" value="1"/>
</dbReference>
<evidence type="ECO:0000256" key="2">
    <source>
        <dbReference type="ARBA" id="ARBA00023315"/>
    </source>
</evidence>
<dbReference type="EMBL" id="FOTF01000011">
    <property type="protein sequence ID" value="SFL23831.1"/>
    <property type="molecule type" value="Genomic_DNA"/>
</dbReference>
<dbReference type="GO" id="GO:0016747">
    <property type="term" value="F:acyltransferase activity, transferring groups other than amino-acyl groups"/>
    <property type="evidence" value="ECO:0007669"/>
    <property type="project" value="InterPro"/>
</dbReference>
<dbReference type="STRING" id="195913.SAMN04488004_11142"/>
<dbReference type="InterPro" id="IPR050680">
    <property type="entry name" value="YpeA/RimI_acetyltransf"/>
</dbReference>
<dbReference type="SUPFAM" id="SSF55729">
    <property type="entry name" value="Acyl-CoA N-acyltransferases (Nat)"/>
    <property type="match status" value="1"/>
</dbReference>
<name>A0A1I4G436_9RHOB</name>
<dbReference type="AlphaFoldDB" id="A0A1I4G436"/>
<gene>
    <name evidence="4" type="ORF">SAMN04488004_11142</name>
</gene>
<dbReference type="RefSeq" id="WP_090189487.1">
    <property type="nucleotide sequence ID" value="NZ_FOTF01000011.1"/>
</dbReference>
<evidence type="ECO:0000256" key="1">
    <source>
        <dbReference type="ARBA" id="ARBA00022679"/>
    </source>
</evidence>
<dbReference type="PANTHER" id="PTHR43420">
    <property type="entry name" value="ACETYLTRANSFERASE"/>
    <property type="match status" value="1"/>
</dbReference>
<evidence type="ECO:0000313" key="5">
    <source>
        <dbReference type="Proteomes" id="UP000199550"/>
    </source>
</evidence>
<reference evidence="5" key="1">
    <citation type="submission" date="2016-10" db="EMBL/GenBank/DDBJ databases">
        <authorList>
            <person name="Varghese N."/>
            <person name="Submissions S."/>
        </authorList>
    </citation>
    <scope>NUCLEOTIDE SEQUENCE [LARGE SCALE GENOMIC DNA]</scope>
    <source>
        <strain evidence="5">DSM 16199</strain>
    </source>
</reference>
<keyword evidence="1 4" id="KW-0808">Transferase</keyword>
<evidence type="ECO:0000313" key="4">
    <source>
        <dbReference type="EMBL" id="SFL23831.1"/>
    </source>
</evidence>
<organism evidence="4 5">
    <name type="scientific">Loktanella salsilacus</name>
    <dbReference type="NCBI Taxonomy" id="195913"/>
    <lineage>
        <taxon>Bacteria</taxon>
        <taxon>Pseudomonadati</taxon>
        <taxon>Pseudomonadota</taxon>
        <taxon>Alphaproteobacteria</taxon>
        <taxon>Rhodobacterales</taxon>
        <taxon>Roseobacteraceae</taxon>
        <taxon>Loktanella</taxon>
    </lineage>
</organism>